<organism evidence="3 4">
    <name type="scientific">Saxophila tyrrhenica</name>
    <dbReference type="NCBI Taxonomy" id="1690608"/>
    <lineage>
        <taxon>Eukaryota</taxon>
        <taxon>Fungi</taxon>
        <taxon>Dikarya</taxon>
        <taxon>Ascomycota</taxon>
        <taxon>Pezizomycotina</taxon>
        <taxon>Dothideomycetes</taxon>
        <taxon>Dothideomycetidae</taxon>
        <taxon>Mycosphaerellales</taxon>
        <taxon>Extremaceae</taxon>
        <taxon>Saxophila</taxon>
    </lineage>
</organism>
<evidence type="ECO:0000313" key="3">
    <source>
        <dbReference type="EMBL" id="KAK5165255.1"/>
    </source>
</evidence>
<accession>A0AAV9P2N3</accession>
<feature type="compositionally biased region" description="Polar residues" evidence="1">
    <location>
        <begin position="472"/>
        <end position="483"/>
    </location>
</feature>
<evidence type="ECO:0000259" key="2">
    <source>
        <dbReference type="Pfam" id="PF06985"/>
    </source>
</evidence>
<feature type="compositionally biased region" description="Polar residues" evidence="1">
    <location>
        <begin position="261"/>
        <end position="270"/>
    </location>
</feature>
<dbReference type="PANTHER" id="PTHR10622">
    <property type="entry name" value="HET DOMAIN-CONTAINING PROTEIN"/>
    <property type="match status" value="1"/>
</dbReference>
<dbReference type="Proteomes" id="UP001337655">
    <property type="component" value="Unassembled WGS sequence"/>
</dbReference>
<dbReference type="PANTHER" id="PTHR10622:SF10">
    <property type="entry name" value="HET DOMAIN-CONTAINING PROTEIN"/>
    <property type="match status" value="1"/>
</dbReference>
<proteinExistence type="predicted"/>
<reference evidence="3 4" key="1">
    <citation type="submission" date="2023-08" db="EMBL/GenBank/DDBJ databases">
        <title>Black Yeasts Isolated from many extreme environments.</title>
        <authorList>
            <person name="Coleine C."/>
            <person name="Stajich J.E."/>
            <person name="Selbmann L."/>
        </authorList>
    </citation>
    <scope>NUCLEOTIDE SEQUENCE [LARGE SCALE GENOMIC DNA]</scope>
    <source>
        <strain evidence="3 4">CCFEE 5935</strain>
    </source>
</reference>
<comment type="caution">
    <text evidence="3">The sequence shown here is derived from an EMBL/GenBank/DDBJ whole genome shotgun (WGS) entry which is preliminary data.</text>
</comment>
<keyword evidence="4" id="KW-1185">Reference proteome</keyword>
<evidence type="ECO:0000256" key="1">
    <source>
        <dbReference type="SAM" id="MobiDB-lite"/>
    </source>
</evidence>
<dbReference type="GeneID" id="89930685"/>
<dbReference type="AlphaFoldDB" id="A0AAV9P2N3"/>
<feature type="compositionally biased region" description="Acidic residues" evidence="1">
    <location>
        <begin position="387"/>
        <end position="398"/>
    </location>
</feature>
<feature type="domain" description="Heterokaryon incompatibility" evidence="2">
    <location>
        <begin position="22"/>
        <end position="120"/>
    </location>
</feature>
<sequence length="496" mass="56242">MRLLNVRTLQFATFTTEDTPPYIIVSHRWGDNEATFENFKSHKIWTSEGYMKVKGFCDFIRKVRPDTEWLWLDSCCIDKRDTAEVAKAINSMFRWYRNAVECFAYLRDVESLSTEVDSEFARSVWFKQCSLSEPKLSVIGHKSGTLSLDPAEADTYRKSPLNQAVSSITHVPLDVLHDISAIKRHPVREVMSWARYRKTKEPEDETYSMLGLFGVFMPLILGESRESARARLAEAISRKYANDVTRELINISPPEELVLSDATTSDQPPQDSRHRSRDHSTMSDQQVPGSSSGQPDRHNARNASSTEGSDYIEKMDTALERWYRDAKSGELFQYRAMDGELYQVYQSGRTASRGSATREALEKLMSHETRIVASENTGNGKGRQADSGEDDEEEASDEDVSKENRRYNPPNRNPAGGRQTAADVNHAADLSSARGAHQGRSRQPSTRHDQRALSSRGQQPRPAITAPREQARSQQRTGNYRVNQDNEEGEEESEED</sequence>
<feature type="compositionally biased region" description="Polar residues" evidence="1">
    <location>
        <begin position="282"/>
        <end position="294"/>
    </location>
</feature>
<feature type="region of interest" description="Disordered" evidence="1">
    <location>
        <begin position="255"/>
        <end position="311"/>
    </location>
</feature>
<gene>
    <name evidence="3" type="ORF">LTR77_009353</name>
</gene>
<dbReference type="InterPro" id="IPR010730">
    <property type="entry name" value="HET"/>
</dbReference>
<feature type="region of interest" description="Disordered" evidence="1">
    <location>
        <begin position="368"/>
        <end position="496"/>
    </location>
</feature>
<dbReference type="EMBL" id="JAVRRT010000017">
    <property type="protein sequence ID" value="KAK5165255.1"/>
    <property type="molecule type" value="Genomic_DNA"/>
</dbReference>
<protein>
    <recommendedName>
        <fullName evidence="2">Heterokaryon incompatibility domain-containing protein</fullName>
    </recommendedName>
</protein>
<feature type="compositionally biased region" description="Acidic residues" evidence="1">
    <location>
        <begin position="485"/>
        <end position="496"/>
    </location>
</feature>
<evidence type="ECO:0000313" key="4">
    <source>
        <dbReference type="Proteomes" id="UP001337655"/>
    </source>
</evidence>
<name>A0AAV9P2N3_9PEZI</name>
<dbReference type="Pfam" id="PF06985">
    <property type="entry name" value="HET"/>
    <property type="match status" value="1"/>
</dbReference>
<dbReference type="RefSeq" id="XP_064655398.1">
    <property type="nucleotide sequence ID" value="XM_064806581.1"/>
</dbReference>